<evidence type="ECO:0008006" key="9">
    <source>
        <dbReference type="Google" id="ProtNLM"/>
    </source>
</evidence>
<feature type="transmembrane region" description="Helical" evidence="6">
    <location>
        <begin position="155"/>
        <end position="178"/>
    </location>
</feature>
<feature type="transmembrane region" description="Helical" evidence="6">
    <location>
        <begin position="286"/>
        <end position="311"/>
    </location>
</feature>
<dbReference type="OrthoDB" id="419616at2759"/>
<keyword evidence="4 6" id="KW-1133">Transmembrane helix</keyword>
<dbReference type="Proteomes" id="UP000290288">
    <property type="component" value="Unassembled WGS sequence"/>
</dbReference>
<evidence type="ECO:0000256" key="2">
    <source>
        <dbReference type="ARBA" id="ARBA00022448"/>
    </source>
</evidence>
<evidence type="ECO:0000256" key="4">
    <source>
        <dbReference type="ARBA" id="ARBA00022989"/>
    </source>
</evidence>
<feature type="transmembrane region" description="Helical" evidence="6">
    <location>
        <begin position="199"/>
        <end position="221"/>
    </location>
</feature>
<dbReference type="GO" id="GO:0016020">
    <property type="term" value="C:membrane"/>
    <property type="evidence" value="ECO:0007669"/>
    <property type="project" value="UniProtKB-SubCell"/>
</dbReference>
<feature type="transmembrane region" description="Helical" evidence="6">
    <location>
        <begin position="100"/>
        <end position="124"/>
    </location>
</feature>
<dbReference type="Gene3D" id="1.20.1250.20">
    <property type="entry name" value="MFS general substrate transporter like domains"/>
    <property type="match status" value="1"/>
</dbReference>
<evidence type="ECO:0000313" key="8">
    <source>
        <dbReference type="Proteomes" id="UP000290288"/>
    </source>
</evidence>
<accession>A0A4Q2DW84</accession>
<sequence>MSQVPPSAPLPADSEEAVLDTNTPVPYRSPLPVVQLAILCAVRLMDPVTFTQIFPYINQFLTRLHLVEDQSQIGFYSGLVLISIYQWAKLSENIGRRPIVVGGTFVLAFATTVLGLSSSLWTILLSRALAGLCSGNAAVLHSVLGELTDSTNQHIAFPLYGLFWPLGSILGPILGGSLANPADKYPTLFGYQFFRDFPYFLPCLSAGLFAFATATTAAIYLKETSHIGYALAIAGTSSIAIQVLLLPSLLTVFGHAKLYNFSMFMWPLTYLFMPFLHLVADSPVALWTGIACLLTLSRVACLAYSVSMVLVKEHAPSPLALGQSNGLQVSKWNLEFFGQSPG</sequence>
<comment type="caution">
    <text evidence="7">The sequence shown here is derived from an EMBL/GenBank/DDBJ whole genome shotgun (WGS) entry which is preliminary data.</text>
</comment>
<protein>
    <recommendedName>
        <fullName evidence="9">Major facilitator superfamily (MFS) profile domain-containing protein</fullName>
    </recommendedName>
</protein>
<keyword evidence="3 6" id="KW-0812">Transmembrane</keyword>
<dbReference type="AlphaFoldDB" id="A0A4Q2DW84"/>
<evidence type="ECO:0000256" key="3">
    <source>
        <dbReference type="ARBA" id="ARBA00022692"/>
    </source>
</evidence>
<dbReference type="InterPro" id="IPR001958">
    <property type="entry name" value="Tet-R_TetA/multi-R_MdtG-like"/>
</dbReference>
<keyword evidence="5 6" id="KW-0472">Membrane</keyword>
<comment type="subcellular location">
    <subcellularLocation>
        <location evidence="1">Membrane</location>
        <topology evidence="1">Multi-pass membrane protein</topology>
    </subcellularLocation>
</comment>
<evidence type="ECO:0000256" key="1">
    <source>
        <dbReference type="ARBA" id="ARBA00004141"/>
    </source>
</evidence>
<gene>
    <name evidence="7" type="ORF">EST38_g975</name>
</gene>
<dbReference type="GO" id="GO:0022857">
    <property type="term" value="F:transmembrane transporter activity"/>
    <property type="evidence" value="ECO:0007669"/>
    <property type="project" value="InterPro"/>
</dbReference>
<evidence type="ECO:0000256" key="6">
    <source>
        <dbReference type="SAM" id="Phobius"/>
    </source>
</evidence>
<dbReference type="InterPro" id="IPR036259">
    <property type="entry name" value="MFS_trans_sf"/>
</dbReference>
<reference evidence="7 8" key="1">
    <citation type="submission" date="2019-01" db="EMBL/GenBank/DDBJ databases">
        <title>Draft genome sequence of Psathyrella aberdarensis IHI B618.</title>
        <authorList>
            <person name="Buettner E."/>
            <person name="Kellner H."/>
        </authorList>
    </citation>
    <scope>NUCLEOTIDE SEQUENCE [LARGE SCALE GENOMIC DNA]</scope>
    <source>
        <strain evidence="7 8">IHI B618</strain>
    </source>
</reference>
<evidence type="ECO:0000313" key="7">
    <source>
        <dbReference type="EMBL" id="RXW24910.1"/>
    </source>
</evidence>
<organism evidence="7 8">
    <name type="scientific">Candolleomyces aberdarensis</name>
    <dbReference type="NCBI Taxonomy" id="2316362"/>
    <lineage>
        <taxon>Eukaryota</taxon>
        <taxon>Fungi</taxon>
        <taxon>Dikarya</taxon>
        <taxon>Basidiomycota</taxon>
        <taxon>Agaricomycotina</taxon>
        <taxon>Agaricomycetes</taxon>
        <taxon>Agaricomycetidae</taxon>
        <taxon>Agaricales</taxon>
        <taxon>Agaricineae</taxon>
        <taxon>Psathyrellaceae</taxon>
        <taxon>Candolleomyces</taxon>
    </lineage>
</organism>
<feature type="transmembrane region" description="Helical" evidence="6">
    <location>
        <begin position="227"/>
        <end position="246"/>
    </location>
</feature>
<dbReference type="Pfam" id="PF07690">
    <property type="entry name" value="MFS_1"/>
    <property type="match status" value="1"/>
</dbReference>
<dbReference type="SUPFAM" id="SSF103473">
    <property type="entry name" value="MFS general substrate transporter"/>
    <property type="match status" value="1"/>
</dbReference>
<keyword evidence="8" id="KW-1185">Reference proteome</keyword>
<dbReference type="PRINTS" id="PR01035">
    <property type="entry name" value="TCRTETA"/>
</dbReference>
<dbReference type="InterPro" id="IPR011701">
    <property type="entry name" value="MFS"/>
</dbReference>
<dbReference type="EMBL" id="SDEE01000012">
    <property type="protein sequence ID" value="RXW24910.1"/>
    <property type="molecule type" value="Genomic_DNA"/>
</dbReference>
<dbReference type="PANTHER" id="PTHR23504">
    <property type="entry name" value="MAJOR FACILITATOR SUPERFAMILY DOMAIN-CONTAINING PROTEIN 10"/>
    <property type="match status" value="1"/>
</dbReference>
<keyword evidence="2" id="KW-0813">Transport</keyword>
<name>A0A4Q2DW84_9AGAR</name>
<dbReference type="PANTHER" id="PTHR23504:SF15">
    <property type="entry name" value="MAJOR FACILITATOR SUPERFAMILY (MFS) PROFILE DOMAIN-CONTAINING PROTEIN"/>
    <property type="match status" value="1"/>
</dbReference>
<feature type="transmembrane region" description="Helical" evidence="6">
    <location>
        <begin position="258"/>
        <end position="280"/>
    </location>
</feature>
<evidence type="ECO:0000256" key="5">
    <source>
        <dbReference type="ARBA" id="ARBA00023136"/>
    </source>
</evidence>
<proteinExistence type="predicted"/>